<proteinExistence type="predicted"/>
<feature type="compositionally biased region" description="Gly residues" evidence="1">
    <location>
        <begin position="1"/>
        <end position="25"/>
    </location>
</feature>
<dbReference type="AlphaFoldDB" id="A0A644Z6V9"/>
<name>A0A644Z6V9_9ZZZZ</name>
<protein>
    <submittedName>
        <fullName evidence="2">Uncharacterized protein</fullName>
    </submittedName>
</protein>
<accession>A0A644Z6V9</accession>
<reference evidence="2" key="1">
    <citation type="submission" date="2019-08" db="EMBL/GenBank/DDBJ databases">
        <authorList>
            <person name="Kucharzyk K."/>
            <person name="Murdoch R.W."/>
            <person name="Higgins S."/>
            <person name="Loffler F."/>
        </authorList>
    </citation>
    <scope>NUCLEOTIDE SEQUENCE</scope>
</reference>
<evidence type="ECO:0000313" key="2">
    <source>
        <dbReference type="EMBL" id="MPM34453.1"/>
    </source>
</evidence>
<gene>
    <name evidence="2" type="ORF">SDC9_81036</name>
</gene>
<dbReference type="EMBL" id="VSSQ01006977">
    <property type="protein sequence ID" value="MPM34453.1"/>
    <property type="molecule type" value="Genomic_DNA"/>
</dbReference>
<organism evidence="2">
    <name type="scientific">bioreactor metagenome</name>
    <dbReference type="NCBI Taxonomy" id="1076179"/>
    <lineage>
        <taxon>unclassified sequences</taxon>
        <taxon>metagenomes</taxon>
        <taxon>ecological metagenomes</taxon>
    </lineage>
</organism>
<comment type="caution">
    <text evidence="2">The sequence shown here is derived from an EMBL/GenBank/DDBJ whole genome shotgun (WGS) entry which is preliminary data.</text>
</comment>
<feature type="region of interest" description="Disordered" evidence="1">
    <location>
        <begin position="1"/>
        <end position="29"/>
    </location>
</feature>
<evidence type="ECO:0000256" key="1">
    <source>
        <dbReference type="SAM" id="MobiDB-lite"/>
    </source>
</evidence>
<sequence length="427" mass="42902">MTGGVGLGGHEARGGVIGPGGGVAGHGRESRAREVRGGIAVGGKRGLLPVVVVAEGYGVLGIAPDGGHVAAGIVGIAGILIERIPLPEQTPRRVVVECSHMVRRIGHARFQPLLAVSVMVGDCGRAGPGIGHADRHLQTVVAVGGGKIARAAGGGYEAVDLHLLFRHGRSRGEFACRHRLVGPVEGGGCGGHVTVNINALVFGGDVGGEAAQSLFFGFEGRRRGAAGRGIGLLHRGLPPTVSGVLLEGVFGIENRIVAGQIQRAVAIQIGSGADLPPECVVSKQQIGRAGFSLLHHLILVIVDIFGHDRAVVAGLLLLKRPAAETGDAFPPARTVGDGGRNPGPALAVGFHAIGEVLRHLSGAGGGVGLAVAAGFGHRGRAVRSGGGRGLAPAVSAGVDPGKVAVGRRPAREIRPGDQLSGLIVGIA</sequence>